<dbReference type="EMBL" id="LMVM01000012">
    <property type="protein sequence ID" value="PAV05088.1"/>
    <property type="molecule type" value="Genomic_DNA"/>
</dbReference>
<protein>
    <submittedName>
        <fullName evidence="2">Uncharacterized protein</fullName>
    </submittedName>
</protein>
<gene>
    <name evidence="2" type="ORF">ASJ80_12420</name>
</gene>
<proteinExistence type="predicted"/>
<evidence type="ECO:0000313" key="2">
    <source>
        <dbReference type="EMBL" id="PAV05088.1"/>
    </source>
</evidence>
<evidence type="ECO:0000256" key="1">
    <source>
        <dbReference type="SAM" id="Coils"/>
    </source>
</evidence>
<sequence length="105" mass="12607">MVNEGENNEEKKYIKTLESIITNLYTLKETEKQYLNILNNLLNYWTNESKKAGLKDEKRQDKILEFIKREKDTIKKINEDIDKINTLIDETEKRFEKIRKMATPP</sequence>
<keyword evidence="3" id="KW-1185">Reference proteome</keyword>
<reference evidence="2 3" key="1">
    <citation type="journal article" date="2017" name="BMC Genomics">
        <title>Genomic analysis of methanogenic archaea reveals a shift towards energy conservation.</title>
        <authorList>
            <person name="Gilmore S.P."/>
            <person name="Henske J.K."/>
            <person name="Sexton J.A."/>
            <person name="Solomon K.V."/>
            <person name="Seppala S."/>
            <person name="Yoo J.I."/>
            <person name="Huyett L.M."/>
            <person name="Pressman A."/>
            <person name="Cogan J.Z."/>
            <person name="Kivenson V."/>
            <person name="Peng X."/>
            <person name="Tan Y."/>
            <person name="Valentine D.L."/>
            <person name="O'Malley M.A."/>
        </authorList>
    </citation>
    <scope>NUCLEOTIDE SEQUENCE [LARGE SCALE GENOMIC DNA]</scope>
    <source>
        <strain evidence="2 3">M.o.H.</strain>
    </source>
</reference>
<organism evidence="2 3">
    <name type="scientific">Methanobacterium bryantii</name>
    <dbReference type="NCBI Taxonomy" id="2161"/>
    <lineage>
        <taxon>Archaea</taxon>
        <taxon>Methanobacteriati</taxon>
        <taxon>Methanobacteriota</taxon>
        <taxon>Methanomada group</taxon>
        <taxon>Methanobacteria</taxon>
        <taxon>Methanobacteriales</taxon>
        <taxon>Methanobacteriaceae</taxon>
        <taxon>Methanobacterium</taxon>
    </lineage>
</organism>
<dbReference type="RefSeq" id="WP_069584841.1">
    <property type="nucleotide sequence ID" value="NZ_LMVM01000012.1"/>
</dbReference>
<feature type="coiled-coil region" evidence="1">
    <location>
        <begin position="67"/>
        <end position="101"/>
    </location>
</feature>
<dbReference type="AlphaFoldDB" id="A0A2A2H6T4"/>
<keyword evidence="1" id="KW-0175">Coiled coil</keyword>
<dbReference type="Proteomes" id="UP000217784">
    <property type="component" value="Unassembled WGS sequence"/>
</dbReference>
<name>A0A2A2H6T4_METBR</name>
<accession>A0A2A2H6T4</accession>
<evidence type="ECO:0000313" key="3">
    <source>
        <dbReference type="Proteomes" id="UP000217784"/>
    </source>
</evidence>
<comment type="caution">
    <text evidence="2">The sequence shown here is derived from an EMBL/GenBank/DDBJ whole genome shotgun (WGS) entry which is preliminary data.</text>
</comment>